<feature type="compositionally biased region" description="Polar residues" evidence="10">
    <location>
        <begin position="173"/>
        <end position="184"/>
    </location>
</feature>
<evidence type="ECO:0000259" key="11">
    <source>
        <dbReference type="PROSITE" id="PS50157"/>
    </source>
</evidence>
<keyword evidence="6" id="KW-0805">Transcription regulation</keyword>
<evidence type="ECO:0000256" key="8">
    <source>
        <dbReference type="ARBA" id="ARBA00023242"/>
    </source>
</evidence>
<protein>
    <recommendedName>
        <fullName evidence="11">C2H2-type domain-containing protein</fullName>
    </recommendedName>
</protein>
<feature type="compositionally biased region" description="Polar residues" evidence="10">
    <location>
        <begin position="386"/>
        <end position="397"/>
    </location>
</feature>
<dbReference type="PROSITE" id="PS00028">
    <property type="entry name" value="ZINC_FINGER_C2H2_1"/>
    <property type="match status" value="8"/>
</dbReference>
<dbReference type="SMART" id="SM00355">
    <property type="entry name" value="ZnF_C2H2"/>
    <property type="match status" value="15"/>
</dbReference>
<dbReference type="PANTHER" id="PTHR24379:SF121">
    <property type="entry name" value="C2H2-TYPE DOMAIN-CONTAINING PROTEIN"/>
    <property type="match status" value="1"/>
</dbReference>
<keyword evidence="8" id="KW-0539">Nucleus</keyword>
<feature type="domain" description="C2H2-type" evidence="11">
    <location>
        <begin position="616"/>
        <end position="643"/>
    </location>
</feature>
<keyword evidence="13" id="KW-1185">Reference proteome</keyword>
<comment type="subcellular location">
    <subcellularLocation>
        <location evidence="1">Nucleus</location>
    </subcellularLocation>
</comment>
<comment type="caution">
    <text evidence="12">The sequence shown here is derived from an EMBL/GenBank/DDBJ whole genome shotgun (WGS) entry which is preliminary data.</text>
</comment>
<evidence type="ECO:0000256" key="6">
    <source>
        <dbReference type="ARBA" id="ARBA00023015"/>
    </source>
</evidence>
<evidence type="ECO:0000256" key="9">
    <source>
        <dbReference type="PROSITE-ProRule" id="PRU00042"/>
    </source>
</evidence>
<evidence type="ECO:0000256" key="5">
    <source>
        <dbReference type="ARBA" id="ARBA00022833"/>
    </source>
</evidence>
<dbReference type="GO" id="GO:0008270">
    <property type="term" value="F:zinc ion binding"/>
    <property type="evidence" value="ECO:0007669"/>
    <property type="project" value="UniProtKB-KW"/>
</dbReference>
<evidence type="ECO:0000256" key="2">
    <source>
        <dbReference type="ARBA" id="ARBA00022723"/>
    </source>
</evidence>
<feature type="domain" description="C2H2-type" evidence="11">
    <location>
        <begin position="644"/>
        <end position="671"/>
    </location>
</feature>
<dbReference type="FunFam" id="3.30.160.60:FF:000100">
    <property type="entry name" value="Zinc finger 45-like"/>
    <property type="match status" value="1"/>
</dbReference>
<feature type="domain" description="C2H2-type" evidence="11">
    <location>
        <begin position="562"/>
        <end position="590"/>
    </location>
</feature>
<dbReference type="InterPro" id="IPR013087">
    <property type="entry name" value="Znf_C2H2_type"/>
</dbReference>
<evidence type="ECO:0000256" key="7">
    <source>
        <dbReference type="ARBA" id="ARBA00023163"/>
    </source>
</evidence>
<gene>
    <name evidence="12" type="ORF">ACEWY4_004137</name>
</gene>
<dbReference type="Gene3D" id="3.30.160.60">
    <property type="entry name" value="Classic Zinc Finger"/>
    <property type="match status" value="8"/>
</dbReference>
<keyword evidence="3" id="KW-0677">Repeat</keyword>
<dbReference type="EMBL" id="JBHFQA010000004">
    <property type="protein sequence ID" value="KAL2099743.1"/>
    <property type="molecule type" value="Genomic_DNA"/>
</dbReference>
<dbReference type="GO" id="GO:0005634">
    <property type="term" value="C:nucleus"/>
    <property type="evidence" value="ECO:0007669"/>
    <property type="project" value="UniProtKB-SubCell"/>
</dbReference>
<feature type="region of interest" description="Disordered" evidence="10">
    <location>
        <begin position="341"/>
        <end position="360"/>
    </location>
</feature>
<organism evidence="12 13">
    <name type="scientific">Coilia grayii</name>
    <name type="common">Gray's grenadier anchovy</name>
    <dbReference type="NCBI Taxonomy" id="363190"/>
    <lineage>
        <taxon>Eukaryota</taxon>
        <taxon>Metazoa</taxon>
        <taxon>Chordata</taxon>
        <taxon>Craniata</taxon>
        <taxon>Vertebrata</taxon>
        <taxon>Euteleostomi</taxon>
        <taxon>Actinopterygii</taxon>
        <taxon>Neopterygii</taxon>
        <taxon>Teleostei</taxon>
        <taxon>Clupei</taxon>
        <taxon>Clupeiformes</taxon>
        <taxon>Clupeoidei</taxon>
        <taxon>Engraulidae</taxon>
        <taxon>Coilinae</taxon>
        <taxon>Coilia</taxon>
    </lineage>
</organism>
<dbReference type="PROSITE" id="PS50157">
    <property type="entry name" value="ZINC_FINGER_C2H2_2"/>
    <property type="match status" value="9"/>
</dbReference>
<feature type="domain" description="C2H2-type" evidence="11">
    <location>
        <begin position="201"/>
        <end position="228"/>
    </location>
</feature>
<dbReference type="Pfam" id="PF00096">
    <property type="entry name" value="zf-C2H2"/>
    <property type="match status" value="7"/>
</dbReference>
<feature type="domain" description="C2H2-type" evidence="11">
    <location>
        <begin position="742"/>
        <end position="768"/>
    </location>
</feature>
<keyword evidence="7" id="KW-0804">Transcription</keyword>
<sequence>MKDDNVMAHPTHFRGSPANQQYLKDKIYKCPCCKFFTNHEFKFKVHIDNHIRHAVHHGDYNICKCNLECRSTAHFHCLFCTETIIRKDQVTPHLNHCSSSKPPLSSPVSALHHVPSGVAATSALPPSSISGAKRLDAALPTNHETESQTSGAASEEPSFEFEAQDDEAKGTENPDQQAGTNTDLTLGDRDGQKGNALKTFFACPTCGKTFTSKRPMLDHLTVHSDERPFCCEHPTHFSRCPTNQQYLKDGIYRCPCCKFSTNDELKFSAHIDNHIRHAVRHGGYIICKCNLECRTVAHFHCLFCTQTIIRKDQVTPHLNHCSSSKTLLSSVASTLHHVPSSVAATSAPPPPASTLPACESQTSGAASEESSFEFEAQDDEAKGTENPDQQAGTNTDLTLVDRDGQKGNALKTSFACPTCGKTFTSKRPMLDHLTVHSDERPFCCEHPTHFSGHPASQQYLKDGIYRCPCCKFSTNDGLKFSVHIDNHIRHAVRHGDYIICKCNLECRTVAHFHCLFCTETIIRKDQVTPHLDHCSSSKAPLSSPASSPVLDHQTAHSHKRPFCCEVCGLLFNCERYLKNHQRAHHSNCRYVCNICDKHFRLARYLKKHSLVHEQPFMCEFCGRRFSVAESLKRHHRMHTGLKLYACTLCPKRFSEAQTLKHHLMTHTGTKPFSCSTCGKSFSHPRYLRGHTHIHSPRRPFVCIVCSKSFRLRYTLNQHMKVHSVVYDDPLARTRVHTGERPYSCNACGKQFSQNAHLKKHQRIHTGLN</sequence>
<feature type="region of interest" description="Disordered" evidence="10">
    <location>
        <begin position="140"/>
        <end position="189"/>
    </location>
</feature>
<feature type="domain" description="C2H2-type" evidence="11">
    <location>
        <begin position="414"/>
        <end position="441"/>
    </location>
</feature>
<evidence type="ECO:0000256" key="3">
    <source>
        <dbReference type="ARBA" id="ARBA00022737"/>
    </source>
</evidence>
<name>A0ABD1KKW7_9TELE</name>
<keyword evidence="2" id="KW-0479">Metal-binding</keyword>
<keyword evidence="5" id="KW-0862">Zinc</keyword>
<evidence type="ECO:0000313" key="13">
    <source>
        <dbReference type="Proteomes" id="UP001591681"/>
    </source>
</evidence>
<dbReference type="FunFam" id="3.30.160.60:FF:002343">
    <property type="entry name" value="Zinc finger protein 33A"/>
    <property type="match status" value="1"/>
</dbReference>
<evidence type="ECO:0000256" key="10">
    <source>
        <dbReference type="SAM" id="MobiDB-lite"/>
    </source>
</evidence>
<dbReference type="SUPFAM" id="SSF57667">
    <property type="entry name" value="beta-beta-alpha zinc fingers"/>
    <property type="match status" value="6"/>
</dbReference>
<accession>A0ABD1KKW7</accession>
<reference evidence="12 13" key="1">
    <citation type="submission" date="2024-09" db="EMBL/GenBank/DDBJ databases">
        <title>A chromosome-level genome assembly of Gray's grenadier anchovy, Coilia grayii.</title>
        <authorList>
            <person name="Fu Z."/>
        </authorList>
    </citation>
    <scope>NUCLEOTIDE SEQUENCE [LARGE SCALE GENOMIC DNA]</scope>
    <source>
        <strain evidence="12">G4</strain>
        <tissue evidence="12">Muscle</tissue>
    </source>
</reference>
<feature type="domain" description="C2H2-type" evidence="11">
    <location>
        <begin position="700"/>
        <end position="741"/>
    </location>
</feature>
<feature type="domain" description="C2H2-type" evidence="11">
    <location>
        <begin position="590"/>
        <end position="612"/>
    </location>
</feature>
<dbReference type="AlphaFoldDB" id="A0ABD1KKW7"/>
<evidence type="ECO:0000256" key="1">
    <source>
        <dbReference type="ARBA" id="ARBA00004123"/>
    </source>
</evidence>
<feature type="region of interest" description="Disordered" evidence="10">
    <location>
        <begin position="369"/>
        <end position="401"/>
    </location>
</feature>
<proteinExistence type="predicted"/>
<evidence type="ECO:0000256" key="4">
    <source>
        <dbReference type="ARBA" id="ARBA00022771"/>
    </source>
</evidence>
<evidence type="ECO:0000313" key="12">
    <source>
        <dbReference type="EMBL" id="KAL2099743.1"/>
    </source>
</evidence>
<dbReference type="PANTHER" id="PTHR24379">
    <property type="entry name" value="KRAB AND ZINC FINGER DOMAIN-CONTAINING"/>
    <property type="match status" value="1"/>
</dbReference>
<dbReference type="FunFam" id="3.30.160.60:FF:000446">
    <property type="entry name" value="Zinc finger protein"/>
    <property type="match status" value="2"/>
</dbReference>
<feature type="domain" description="C2H2-type" evidence="11">
    <location>
        <begin position="672"/>
        <end position="699"/>
    </location>
</feature>
<keyword evidence="4 9" id="KW-0863">Zinc-finger</keyword>
<dbReference type="InterPro" id="IPR036236">
    <property type="entry name" value="Znf_C2H2_sf"/>
</dbReference>
<dbReference type="FunFam" id="3.30.160.60:FF:000012">
    <property type="entry name" value="RB-associated KRAB zinc finger protein-like"/>
    <property type="match status" value="1"/>
</dbReference>
<dbReference type="Proteomes" id="UP001591681">
    <property type="component" value="Unassembled WGS sequence"/>
</dbReference>